<feature type="signal peptide" evidence="1">
    <location>
        <begin position="1"/>
        <end position="18"/>
    </location>
</feature>
<feature type="chain" id="PRO_5013118706" description="Secreted protein" evidence="1">
    <location>
        <begin position="19"/>
        <end position="56"/>
    </location>
</feature>
<accession>A0A1Y1S3V9</accession>
<keyword evidence="1" id="KW-0732">Signal</keyword>
<dbReference type="AlphaFoldDB" id="A0A1Y1S3V9"/>
<gene>
    <name evidence="2" type="ORF">ECANGB1_2745</name>
</gene>
<sequence>MPPLFLFFFCRNILVCNSSPCSTVSWGFVSIAASNSAASFSSSAKLRGSGVFTNVL</sequence>
<evidence type="ECO:0000313" key="3">
    <source>
        <dbReference type="Proteomes" id="UP000192639"/>
    </source>
</evidence>
<reference evidence="2 3" key="1">
    <citation type="journal article" date="2017" name="Environ. Microbiol.">
        <title>Decay of the glycolytic pathway and adaptation to intranuclear parasitism within Enterocytozoonidae microsporidia.</title>
        <authorList>
            <person name="Wiredu Boakye D."/>
            <person name="Jaroenlak P."/>
            <person name="Prachumwat A."/>
            <person name="Williams T.A."/>
            <person name="Bateman K.S."/>
            <person name="Itsathitphaisarn O."/>
            <person name="Sritunyalucksana K."/>
            <person name="Paszkiewicz K.H."/>
            <person name="Moore K.A."/>
            <person name="Stentiford G.D."/>
            <person name="Williams B.A."/>
        </authorList>
    </citation>
    <scope>NUCLEOTIDE SEQUENCE [LARGE SCALE GENOMIC DNA]</scope>
    <source>
        <strain evidence="2 3">GB1</strain>
    </source>
</reference>
<evidence type="ECO:0000256" key="1">
    <source>
        <dbReference type="SAM" id="SignalP"/>
    </source>
</evidence>
<evidence type="ECO:0000313" key="2">
    <source>
        <dbReference type="EMBL" id="ORD93035.1"/>
    </source>
</evidence>
<comment type="caution">
    <text evidence="2">The sequence shown here is derived from an EMBL/GenBank/DDBJ whole genome shotgun (WGS) entry which is preliminary data.</text>
</comment>
<protein>
    <recommendedName>
        <fullName evidence="4">Secreted protein</fullName>
    </recommendedName>
</protein>
<dbReference type="VEuPathDB" id="MicrosporidiaDB:ECANGB1_2745"/>
<evidence type="ECO:0008006" key="4">
    <source>
        <dbReference type="Google" id="ProtNLM"/>
    </source>
</evidence>
<keyword evidence="3" id="KW-1185">Reference proteome</keyword>
<proteinExistence type="predicted"/>
<dbReference type="EMBL" id="LWDP01000270">
    <property type="protein sequence ID" value="ORD93035.1"/>
    <property type="molecule type" value="Genomic_DNA"/>
</dbReference>
<name>A0A1Y1S3V9_9MICR</name>
<dbReference type="Proteomes" id="UP000192639">
    <property type="component" value="Unassembled WGS sequence"/>
</dbReference>
<organism evidence="2 3">
    <name type="scientific">Enterospora canceri</name>
    <dbReference type="NCBI Taxonomy" id="1081671"/>
    <lineage>
        <taxon>Eukaryota</taxon>
        <taxon>Fungi</taxon>
        <taxon>Fungi incertae sedis</taxon>
        <taxon>Microsporidia</taxon>
        <taxon>Enterocytozoonidae</taxon>
        <taxon>Enterospora</taxon>
    </lineage>
</organism>